<proteinExistence type="predicted"/>
<sequence length="168" mass="18285">MKHWKLLLPAAVLAVAGCGYHVGFLGHPQLETIAVAPAVNETAIYNVASDMRMMACEVVTQDGTLKLVDQSTADCILYCTVKNASFADVTGDSFDNENIYKPKEWAARVEVDYRVIIPGQAEPLKTGSVTGSSRFQAPVDVEESRLRAVRQACFVAAQNIIHALTEGW</sequence>
<accession>A0A644Y2U3</accession>
<reference evidence="1" key="1">
    <citation type="submission" date="2019-08" db="EMBL/GenBank/DDBJ databases">
        <authorList>
            <person name="Kucharzyk K."/>
            <person name="Murdoch R.W."/>
            <person name="Higgins S."/>
            <person name="Loffler F."/>
        </authorList>
    </citation>
    <scope>NUCLEOTIDE SEQUENCE</scope>
</reference>
<dbReference type="PROSITE" id="PS51257">
    <property type="entry name" value="PROKAR_LIPOPROTEIN"/>
    <property type="match status" value="1"/>
</dbReference>
<evidence type="ECO:0000313" key="1">
    <source>
        <dbReference type="EMBL" id="MPM22860.1"/>
    </source>
</evidence>
<gene>
    <name evidence="1" type="ORF">SDC9_69319</name>
</gene>
<protein>
    <submittedName>
        <fullName evidence="1">Uncharacterized protein</fullName>
    </submittedName>
</protein>
<name>A0A644Y2U3_9ZZZZ</name>
<comment type="caution">
    <text evidence="1">The sequence shown here is derived from an EMBL/GenBank/DDBJ whole genome shotgun (WGS) entry which is preliminary data.</text>
</comment>
<organism evidence="1">
    <name type="scientific">bioreactor metagenome</name>
    <dbReference type="NCBI Taxonomy" id="1076179"/>
    <lineage>
        <taxon>unclassified sequences</taxon>
        <taxon>metagenomes</taxon>
        <taxon>ecological metagenomes</taxon>
    </lineage>
</organism>
<dbReference type="AlphaFoldDB" id="A0A644Y2U3"/>
<dbReference type="EMBL" id="VSSQ01003900">
    <property type="protein sequence ID" value="MPM22860.1"/>
    <property type="molecule type" value="Genomic_DNA"/>
</dbReference>